<feature type="region of interest" description="Disordered" evidence="6">
    <location>
        <begin position="220"/>
        <end position="252"/>
    </location>
</feature>
<evidence type="ECO:0000313" key="9">
    <source>
        <dbReference type="Proteomes" id="UP000694005"/>
    </source>
</evidence>
<keyword evidence="5" id="KW-0238">DNA-binding</keyword>
<dbReference type="Proteomes" id="UP000694005">
    <property type="component" value="Chromosome A05"/>
</dbReference>
<keyword evidence="3" id="KW-0863">Zinc-finger</keyword>
<evidence type="ECO:0000256" key="1">
    <source>
        <dbReference type="ARBA" id="ARBA00005690"/>
    </source>
</evidence>
<sequence length="252" mass="28382">MTSVLIKTYQGVICLSASSGTKFYLNHDFDSVTDFRKSVSYDGGCLVNLGDMVEIPSTNNEISDVQHSINDIWDFIASDIPQKKTFMCTATITNIVSHSGWNYISCSSCSTKLKKSETSLYCQKCVKSQSVGVLRIEVIVDDGNDSATFVIFDEDGSKITGATAEEIKRNSPEEGLKDIPKCVQSIVGQTYLFEIKIKERDFQSSYQSFTVSKIHKHIKSTPMDRNLENKRKEREEEDQKETTENLQKKPHT</sequence>
<evidence type="ECO:0000256" key="4">
    <source>
        <dbReference type="ARBA" id="ARBA00022833"/>
    </source>
</evidence>
<evidence type="ECO:0000256" key="5">
    <source>
        <dbReference type="ARBA" id="ARBA00023125"/>
    </source>
</evidence>
<dbReference type="EMBL" id="LS974621">
    <property type="protein sequence ID" value="CAG7875413.1"/>
    <property type="molecule type" value="Genomic_DNA"/>
</dbReference>
<feature type="compositionally biased region" description="Basic and acidic residues" evidence="6">
    <location>
        <begin position="240"/>
        <end position="252"/>
    </location>
</feature>
<reference evidence="8 9" key="1">
    <citation type="submission" date="2021-07" db="EMBL/GenBank/DDBJ databases">
        <authorList>
            <consortium name="Genoscope - CEA"/>
            <person name="William W."/>
        </authorList>
    </citation>
    <scope>NUCLEOTIDE SEQUENCE [LARGE SCALE GENOMIC DNA]</scope>
</reference>
<name>A0A8D9GAP4_BRACM</name>
<dbReference type="InterPro" id="IPR013955">
    <property type="entry name" value="Rep_factor-A_C"/>
</dbReference>
<dbReference type="Gramene" id="A05p19340.2_BraZ1">
    <property type="protein sequence ID" value="A05p19340.2_BraZ1.CDS"/>
    <property type="gene ID" value="A05g19340.2_BraZ1"/>
</dbReference>
<organism evidence="8 9">
    <name type="scientific">Brassica campestris</name>
    <name type="common">Field mustard</name>
    <dbReference type="NCBI Taxonomy" id="3711"/>
    <lineage>
        <taxon>Eukaryota</taxon>
        <taxon>Viridiplantae</taxon>
        <taxon>Streptophyta</taxon>
        <taxon>Embryophyta</taxon>
        <taxon>Tracheophyta</taxon>
        <taxon>Spermatophyta</taxon>
        <taxon>Magnoliopsida</taxon>
        <taxon>eudicotyledons</taxon>
        <taxon>Gunneridae</taxon>
        <taxon>Pentapetalae</taxon>
        <taxon>rosids</taxon>
        <taxon>malvids</taxon>
        <taxon>Brassicales</taxon>
        <taxon>Brassicaceae</taxon>
        <taxon>Brassiceae</taxon>
        <taxon>Brassica</taxon>
    </lineage>
</organism>
<accession>A0A8D9GAP4</accession>
<dbReference type="Pfam" id="PF08646">
    <property type="entry name" value="Rep_fac-A_C"/>
    <property type="match status" value="1"/>
</dbReference>
<comment type="similarity">
    <text evidence="1">Belongs to the replication factor A protein 1 family.</text>
</comment>
<dbReference type="GO" id="GO:0008270">
    <property type="term" value="F:zinc ion binding"/>
    <property type="evidence" value="ECO:0007669"/>
    <property type="project" value="UniProtKB-KW"/>
</dbReference>
<dbReference type="GO" id="GO:0003677">
    <property type="term" value="F:DNA binding"/>
    <property type="evidence" value="ECO:0007669"/>
    <property type="project" value="UniProtKB-KW"/>
</dbReference>
<evidence type="ECO:0000256" key="3">
    <source>
        <dbReference type="ARBA" id="ARBA00022771"/>
    </source>
</evidence>
<dbReference type="CDD" id="cd04476">
    <property type="entry name" value="RPA1_DBD_C"/>
    <property type="match status" value="1"/>
</dbReference>
<dbReference type="Gene3D" id="2.40.50.140">
    <property type="entry name" value="Nucleic acid-binding proteins"/>
    <property type="match status" value="2"/>
</dbReference>
<keyword evidence="4" id="KW-0862">Zinc</keyword>
<dbReference type="PANTHER" id="PTHR47165:SF4">
    <property type="entry name" value="OS03G0429900 PROTEIN"/>
    <property type="match status" value="1"/>
</dbReference>
<feature type="domain" description="Replication factor A C-terminal" evidence="7">
    <location>
        <begin position="86"/>
        <end position="216"/>
    </location>
</feature>
<dbReference type="PANTHER" id="PTHR47165">
    <property type="entry name" value="OS03G0429900 PROTEIN"/>
    <property type="match status" value="1"/>
</dbReference>
<evidence type="ECO:0000256" key="6">
    <source>
        <dbReference type="SAM" id="MobiDB-lite"/>
    </source>
</evidence>
<evidence type="ECO:0000313" key="8">
    <source>
        <dbReference type="EMBL" id="CAG7875413.1"/>
    </source>
</evidence>
<dbReference type="InterPro" id="IPR012340">
    <property type="entry name" value="NA-bd_OB-fold"/>
</dbReference>
<evidence type="ECO:0000259" key="7">
    <source>
        <dbReference type="Pfam" id="PF08646"/>
    </source>
</evidence>
<dbReference type="SUPFAM" id="SSF50249">
    <property type="entry name" value="Nucleic acid-binding proteins"/>
    <property type="match status" value="1"/>
</dbReference>
<proteinExistence type="inferred from homology"/>
<feature type="compositionally biased region" description="Basic and acidic residues" evidence="6">
    <location>
        <begin position="225"/>
        <end position="234"/>
    </location>
</feature>
<dbReference type="AlphaFoldDB" id="A0A8D9GAP4"/>
<keyword evidence="2" id="KW-0479">Metal-binding</keyword>
<dbReference type="InterPro" id="IPR047192">
    <property type="entry name" value="Euk_RPA1_DBD_C"/>
</dbReference>
<protein>
    <recommendedName>
        <fullName evidence="7">Replication factor A C-terminal domain-containing protein</fullName>
    </recommendedName>
</protein>
<gene>
    <name evidence="8" type="ORF">BRAPAZ1V2_A05P19340.2</name>
</gene>
<evidence type="ECO:0000256" key="2">
    <source>
        <dbReference type="ARBA" id="ARBA00022723"/>
    </source>
</evidence>